<comment type="catalytic activity">
    <reaction evidence="1">
        <text>guanosine(1516) in 16S rRNA + S-adenosyl-L-methionine = N(2)-methylguanosine(1516) in 16S rRNA + S-adenosyl-L-homocysteine + H(+)</text>
        <dbReference type="Rhea" id="RHEA:43220"/>
        <dbReference type="Rhea" id="RHEA-COMP:10412"/>
        <dbReference type="Rhea" id="RHEA-COMP:10413"/>
        <dbReference type="ChEBI" id="CHEBI:15378"/>
        <dbReference type="ChEBI" id="CHEBI:57856"/>
        <dbReference type="ChEBI" id="CHEBI:59789"/>
        <dbReference type="ChEBI" id="CHEBI:74269"/>
        <dbReference type="ChEBI" id="CHEBI:74481"/>
        <dbReference type="EC" id="2.1.1.242"/>
    </reaction>
</comment>
<keyword evidence="1" id="KW-0963">Cytoplasm</keyword>
<sequence>MATEPRRCDGFDALLLIFVSGIELQITGRNAPGPVGVDFGAAAMRHRRVAGHNELLGKAVGAGKKAALSVLDATAGLGRDSFVLADLGAEVTCCERNPVAAAMLESGLALAQNSTDHWLATTSSRMQLVTDDATRLTADFLRDIDVIYLDPMFPQREKSAAVKKEMALFQLLLKDEESSNERLLDWALGCSVARVVVKRPSKAPPLGAKIPSHCIKGKAVRYDVHVLSGLS</sequence>
<keyword evidence="3" id="KW-1185">Reference proteome</keyword>
<dbReference type="PANTHER" id="PTHR36112:SF1">
    <property type="entry name" value="RIBOSOMAL RNA SMALL SUBUNIT METHYLTRANSFERASE J"/>
    <property type="match status" value="1"/>
</dbReference>
<dbReference type="Proteomes" id="UP001143307">
    <property type="component" value="Unassembled WGS sequence"/>
</dbReference>
<dbReference type="CDD" id="cd02440">
    <property type="entry name" value="AdoMet_MTases"/>
    <property type="match status" value="1"/>
</dbReference>
<keyword evidence="1" id="KW-0698">rRNA processing</keyword>
<dbReference type="SUPFAM" id="SSF53335">
    <property type="entry name" value="S-adenosyl-L-methionine-dependent methyltransferases"/>
    <property type="match status" value="1"/>
</dbReference>
<keyword evidence="1" id="KW-0949">S-adenosyl-L-methionine</keyword>
<organism evidence="2 3">
    <name type="scientific">Candidatus Seongchinamella marina</name>
    <dbReference type="NCBI Taxonomy" id="2518990"/>
    <lineage>
        <taxon>Bacteria</taxon>
        <taxon>Pseudomonadati</taxon>
        <taxon>Pseudomonadota</taxon>
        <taxon>Gammaproteobacteria</taxon>
        <taxon>Cellvibrionales</taxon>
        <taxon>Halieaceae</taxon>
        <taxon>Seongchinamella</taxon>
    </lineage>
</organism>
<dbReference type="EMBL" id="SHNP01000001">
    <property type="protein sequence ID" value="MCX2972474.1"/>
    <property type="molecule type" value="Genomic_DNA"/>
</dbReference>
<evidence type="ECO:0000313" key="2">
    <source>
        <dbReference type="EMBL" id="MCX2972474.1"/>
    </source>
</evidence>
<accession>A0ABT3SR65</accession>
<dbReference type="InterPro" id="IPR007536">
    <property type="entry name" value="16SrRNA_methylTrfase_J"/>
</dbReference>
<dbReference type="PANTHER" id="PTHR36112">
    <property type="entry name" value="RIBOSOMAL RNA SMALL SUBUNIT METHYLTRANSFERASE J"/>
    <property type="match status" value="1"/>
</dbReference>
<feature type="binding site" evidence="1">
    <location>
        <begin position="79"/>
        <end position="80"/>
    </location>
    <ligand>
        <name>S-adenosyl-L-methionine</name>
        <dbReference type="ChEBI" id="CHEBI:59789"/>
    </ligand>
</feature>
<evidence type="ECO:0000256" key="1">
    <source>
        <dbReference type="HAMAP-Rule" id="MF_01523"/>
    </source>
</evidence>
<comment type="caution">
    <text evidence="2">The sequence shown here is derived from an EMBL/GenBank/DDBJ whole genome shotgun (WGS) entry which is preliminary data.</text>
</comment>
<feature type="binding site" evidence="1">
    <location>
        <position position="150"/>
    </location>
    <ligand>
        <name>S-adenosyl-L-methionine</name>
        <dbReference type="ChEBI" id="CHEBI:59789"/>
    </ligand>
</feature>
<protein>
    <recommendedName>
        <fullName evidence="1">Ribosomal RNA small subunit methyltransferase J</fullName>
        <ecNumber evidence="1">2.1.1.242</ecNumber>
    </recommendedName>
    <alternativeName>
        <fullName evidence="1">16S rRNA m2G1516 methyltransferase</fullName>
    </alternativeName>
    <alternativeName>
        <fullName evidence="1">rRNA (guanine-N(2)-)-methyltransferase</fullName>
    </alternativeName>
</protein>
<dbReference type="EC" id="2.1.1.242" evidence="1"/>
<name>A0ABT3SR65_9GAMM</name>
<proteinExistence type="inferred from homology"/>
<dbReference type="InterPro" id="IPR029063">
    <property type="entry name" value="SAM-dependent_MTases_sf"/>
</dbReference>
<dbReference type="Gene3D" id="3.40.50.150">
    <property type="entry name" value="Vaccinia Virus protein VP39"/>
    <property type="match status" value="1"/>
</dbReference>
<dbReference type="HAMAP" id="MF_01523">
    <property type="entry name" value="16SrRNA_methyltr_J"/>
    <property type="match status" value="1"/>
</dbReference>
<comment type="function">
    <text evidence="1">Specifically methylates the guanosine in position 1516 of 16S rRNA.</text>
</comment>
<gene>
    <name evidence="1" type="primary">rsmJ</name>
    <name evidence="2" type="ORF">EYC87_02570</name>
</gene>
<comment type="similarity">
    <text evidence="1">Belongs to the methyltransferase superfamily. RsmJ family.</text>
</comment>
<comment type="subcellular location">
    <subcellularLocation>
        <location evidence="1">Cytoplasm</location>
    </subcellularLocation>
</comment>
<evidence type="ECO:0000313" key="3">
    <source>
        <dbReference type="Proteomes" id="UP001143307"/>
    </source>
</evidence>
<keyword evidence="1" id="KW-0489">Methyltransferase</keyword>
<comment type="caution">
    <text evidence="1">Lacks conserved residue(s) required for the propagation of feature annotation.</text>
</comment>
<feature type="binding site" evidence="1">
    <location>
        <begin position="95"/>
        <end position="96"/>
    </location>
    <ligand>
        <name>S-adenosyl-L-methionine</name>
        <dbReference type="ChEBI" id="CHEBI:59789"/>
    </ligand>
</feature>
<keyword evidence="1" id="KW-0808">Transferase</keyword>
<dbReference type="Pfam" id="PF04445">
    <property type="entry name" value="SAM_MT"/>
    <property type="match status" value="1"/>
</dbReference>
<reference evidence="2" key="1">
    <citation type="submission" date="2019-02" db="EMBL/GenBank/DDBJ databases">
        <authorList>
            <person name="Li S.-H."/>
        </authorList>
    </citation>
    <scope>NUCLEOTIDE SEQUENCE</scope>
    <source>
        <strain evidence="2">IMCC8485</strain>
    </source>
</reference>